<evidence type="ECO:0000313" key="7">
    <source>
        <dbReference type="Proteomes" id="UP000095558"/>
    </source>
</evidence>
<keyword evidence="1" id="KW-1277">Toxin-antitoxin system</keyword>
<dbReference type="Gene3D" id="1.20.120.580">
    <property type="entry name" value="bsu32300-like"/>
    <property type="match status" value="1"/>
</dbReference>
<evidence type="ECO:0000256" key="5">
    <source>
        <dbReference type="SAM" id="Coils"/>
    </source>
</evidence>
<dbReference type="AlphaFoldDB" id="A0A173ZBZ7"/>
<dbReference type="GO" id="GO:0110001">
    <property type="term" value="C:toxin-antitoxin complex"/>
    <property type="evidence" value="ECO:0007669"/>
    <property type="project" value="InterPro"/>
</dbReference>
<accession>A0A173ZBZ7</accession>
<dbReference type="RefSeq" id="WP_042399564.1">
    <property type="nucleotide sequence ID" value="NZ_CYYT01000004.1"/>
</dbReference>
<evidence type="ECO:0000256" key="2">
    <source>
        <dbReference type="ARBA" id="ARBA00022722"/>
    </source>
</evidence>
<evidence type="ECO:0000256" key="3">
    <source>
        <dbReference type="ARBA" id="ARBA00022801"/>
    </source>
</evidence>
<dbReference type="SUPFAM" id="SSF81593">
    <property type="entry name" value="Nucleotidyltransferase substrate binding subunit/domain"/>
    <property type="match status" value="1"/>
</dbReference>
<sequence length="141" mass="16719">MNQERLIKIIEDMTEVIKNLKDCKQLLQDLEEDNKTIFIEFGLKQIFVDFFITVENLTSMILKELKKYKIGIDMKASLIILVENKVIGEETYEFLNGARLLRNRISHRYKEPSREELLEFINDNINEFEKVLDIAKSYIKA</sequence>
<dbReference type="GO" id="GO:0016787">
    <property type="term" value="F:hydrolase activity"/>
    <property type="evidence" value="ECO:0007669"/>
    <property type="project" value="UniProtKB-KW"/>
</dbReference>
<dbReference type="GeneID" id="83012379"/>
<dbReference type="Pfam" id="PF01934">
    <property type="entry name" value="HepT-like"/>
    <property type="match status" value="1"/>
</dbReference>
<proteinExistence type="inferred from homology"/>
<dbReference type="OrthoDB" id="1907490at2"/>
<gene>
    <name evidence="6" type="ORF">ERS852470_01487</name>
</gene>
<protein>
    <submittedName>
        <fullName evidence="6">Uncharacterized conserved protein</fullName>
    </submittedName>
</protein>
<evidence type="ECO:0000256" key="4">
    <source>
        <dbReference type="ARBA" id="ARBA00024207"/>
    </source>
</evidence>
<evidence type="ECO:0000313" key="6">
    <source>
        <dbReference type="EMBL" id="CUO12005.1"/>
    </source>
</evidence>
<feature type="coiled-coil region" evidence="5">
    <location>
        <begin position="13"/>
        <end position="40"/>
    </location>
</feature>
<dbReference type="EMBL" id="CYZV01000014">
    <property type="protein sequence ID" value="CUO12005.1"/>
    <property type="molecule type" value="Genomic_DNA"/>
</dbReference>
<dbReference type="Proteomes" id="UP000095558">
    <property type="component" value="Unassembled WGS sequence"/>
</dbReference>
<organism evidence="6 7">
    <name type="scientific">Clostridium disporicum</name>
    <dbReference type="NCBI Taxonomy" id="84024"/>
    <lineage>
        <taxon>Bacteria</taxon>
        <taxon>Bacillati</taxon>
        <taxon>Bacillota</taxon>
        <taxon>Clostridia</taxon>
        <taxon>Eubacteriales</taxon>
        <taxon>Clostridiaceae</taxon>
        <taxon>Clostridium</taxon>
    </lineage>
</organism>
<keyword evidence="2" id="KW-0540">Nuclease</keyword>
<name>A0A173ZBZ7_9CLOT</name>
<dbReference type="InterPro" id="IPR008201">
    <property type="entry name" value="HepT-like"/>
</dbReference>
<dbReference type="InterPro" id="IPR037038">
    <property type="entry name" value="HepT-like_sf"/>
</dbReference>
<evidence type="ECO:0000256" key="1">
    <source>
        <dbReference type="ARBA" id="ARBA00022649"/>
    </source>
</evidence>
<reference evidence="6 7" key="1">
    <citation type="submission" date="2015-09" db="EMBL/GenBank/DDBJ databases">
        <authorList>
            <consortium name="Pathogen Informatics"/>
        </authorList>
    </citation>
    <scope>NUCLEOTIDE SEQUENCE [LARGE SCALE GENOMIC DNA]</scope>
    <source>
        <strain evidence="6 7">2789STDY5834855</strain>
    </source>
</reference>
<keyword evidence="5" id="KW-0175">Coiled coil</keyword>
<comment type="similarity">
    <text evidence="4">Belongs to the HepT RNase toxin family.</text>
</comment>
<dbReference type="GO" id="GO:0004540">
    <property type="term" value="F:RNA nuclease activity"/>
    <property type="evidence" value="ECO:0007669"/>
    <property type="project" value="InterPro"/>
</dbReference>
<keyword evidence="3" id="KW-0378">Hydrolase</keyword>